<sequence>MAPGGRAGAALAAPWTGCPVDWPAATGLDKEIAEEAGSRATRASAAIAAAAMPKRKKQDQPPPQQQQQHLALSERDEPGDEEDERPMGPPSLLGPPPMANGKPGDPKSAFHRGPPGSRGRMIPPLLSLPPPPRGRGYIRGGLGPRSSPYGRGWWGINTEPPFPGPGHGGPSRESFYKEARNPRRLRSWSLVKNTYPPKDSPQMMEDKSDRPICRHFSKKGHCRYEDHCAFYHPGVNGPPL</sequence>
<dbReference type="PANTHER" id="PTHR47398:SF1">
    <property type="entry name" value="PROLINE-RICH PROTEIN 3-RELATED"/>
    <property type="match status" value="1"/>
</dbReference>
<feature type="compositionally biased region" description="Low complexity" evidence="7">
    <location>
        <begin position="1"/>
        <end position="14"/>
    </location>
</feature>
<feature type="compositionally biased region" description="Pro residues" evidence="7">
    <location>
        <begin position="87"/>
        <end position="98"/>
    </location>
</feature>
<dbReference type="InterPro" id="IPR042805">
    <property type="entry name" value="PRR3"/>
</dbReference>
<feature type="zinc finger region" description="C3H1-type" evidence="6">
    <location>
        <begin position="207"/>
        <end position="235"/>
    </location>
</feature>
<dbReference type="GO" id="GO:0008270">
    <property type="term" value="F:zinc ion binding"/>
    <property type="evidence" value="ECO:0007669"/>
    <property type="project" value="UniProtKB-KW"/>
</dbReference>
<evidence type="ECO:0000256" key="1">
    <source>
        <dbReference type="ARBA" id="ARBA00015542"/>
    </source>
</evidence>
<feature type="domain" description="C3H1-type" evidence="8">
    <location>
        <begin position="207"/>
        <end position="235"/>
    </location>
</feature>
<evidence type="ECO:0000259" key="8">
    <source>
        <dbReference type="PROSITE" id="PS50103"/>
    </source>
</evidence>
<dbReference type="CTD" id="80742"/>
<dbReference type="Pfam" id="PF00642">
    <property type="entry name" value="zf-CCCH"/>
    <property type="match status" value="1"/>
</dbReference>
<evidence type="ECO:0000313" key="9">
    <source>
        <dbReference type="Proteomes" id="UP000515126"/>
    </source>
</evidence>
<protein>
    <recommendedName>
        <fullName evidence="1">Proline-rich protein 3</fullName>
    </recommendedName>
    <alternativeName>
        <fullName evidence="5">MHC class I region proline-rich protein CAT56</fullName>
    </alternativeName>
</protein>
<dbReference type="Proteomes" id="UP000515126">
    <property type="component" value="Chromosome 17"/>
</dbReference>
<keyword evidence="3 6" id="KW-0863">Zinc-finger</keyword>
<dbReference type="PROSITE" id="PS50103">
    <property type="entry name" value="ZF_C3H1"/>
    <property type="match status" value="1"/>
</dbReference>
<evidence type="ECO:0000256" key="2">
    <source>
        <dbReference type="ARBA" id="ARBA00022723"/>
    </source>
</evidence>
<feature type="compositionally biased region" description="Basic and acidic residues" evidence="7">
    <location>
        <begin position="28"/>
        <end position="37"/>
    </location>
</feature>
<feature type="compositionally biased region" description="Low complexity" evidence="7">
    <location>
        <begin position="38"/>
        <end position="51"/>
    </location>
</feature>
<evidence type="ECO:0000256" key="7">
    <source>
        <dbReference type="SAM" id="MobiDB-lite"/>
    </source>
</evidence>
<dbReference type="SMART" id="SM00356">
    <property type="entry name" value="ZnF_C3H1"/>
    <property type="match status" value="1"/>
</dbReference>
<dbReference type="GO" id="GO:0003723">
    <property type="term" value="F:RNA binding"/>
    <property type="evidence" value="ECO:0007669"/>
    <property type="project" value="TreeGrafter"/>
</dbReference>
<organism evidence="9 10">
    <name type="scientific">Mus caroli</name>
    <name type="common">Ryukyu mouse</name>
    <name type="synonym">Ricefield mouse</name>
    <dbReference type="NCBI Taxonomy" id="10089"/>
    <lineage>
        <taxon>Eukaryota</taxon>
        <taxon>Metazoa</taxon>
        <taxon>Chordata</taxon>
        <taxon>Craniata</taxon>
        <taxon>Vertebrata</taxon>
        <taxon>Euteleostomi</taxon>
        <taxon>Mammalia</taxon>
        <taxon>Eutheria</taxon>
        <taxon>Euarchontoglires</taxon>
        <taxon>Glires</taxon>
        <taxon>Rodentia</taxon>
        <taxon>Myomorpha</taxon>
        <taxon>Muroidea</taxon>
        <taxon>Muridae</taxon>
        <taxon>Murinae</taxon>
        <taxon>Mus</taxon>
        <taxon>Mus</taxon>
    </lineage>
</organism>
<dbReference type="GeneID" id="110283685"/>
<dbReference type="Gene3D" id="4.10.1000.10">
    <property type="entry name" value="Zinc finger, CCCH-type"/>
    <property type="match status" value="1"/>
</dbReference>
<keyword evidence="9" id="KW-1185">Reference proteome</keyword>
<evidence type="ECO:0000256" key="6">
    <source>
        <dbReference type="PROSITE-ProRule" id="PRU00723"/>
    </source>
</evidence>
<keyword evidence="2 6" id="KW-0479">Metal-binding</keyword>
<dbReference type="SUPFAM" id="SSF90229">
    <property type="entry name" value="CCCH zinc finger"/>
    <property type="match status" value="1"/>
</dbReference>
<dbReference type="AlphaFoldDB" id="A0A6P7QFW5"/>
<proteinExistence type="predicted"/>
<evidence type="ECO:0000313" key="10">
    <source>
        <dbReference type="RefSeq" id="XP_029327347.1"/>
    </source>
</evidence>
<name>A0A6P7QFW5_MUSCR</name>
<dbReference type="InterPro" id="IPR036855">
    <property type="entry name" value="Znf_CCCH_sf"/>
</dbReference>
<accession>A0A6P7QFW5</accession>
<dbReference type="InterPro" id="IPR000571">
    <property type="entry name" value="Znf_CCCH"/>
</dbReference>
<dbReference type="PANTHER" id="PTHR47398">
    <property type="entry name" value="PROLINE-RICH PROTEIN 3"/>
    <property type="match status" value="1"/>
</dbReference>
<feature type="region of interest" description="Disordered" evidence="7">
    <location>
        <begin position="1"/>
        <end position="183"/>
    </location>
</feature>
<gene>
    <name evidence="10" type="primary">Prr3</name>
</gene>
<evidence type="ECO:0000256" key="4">
    <source>
        <dbReference type="ARBA" id="ARBA00022833"/>
    </source>
</evidence>
<evidence type="ECO:0000256" key="3">
    <source>
        <dbReference type="ARBA" id="ARBA00022771"/>
    </source>
</evidence>
<reference evidence="10" key="1">
    <citation type="submission" date="2025-08" db="UniProtKB">
        <authorList>
            <consortium name="RefSeq"/>
        </authorList>
    </citation>
    <scope>IDENTIFICATION</scope>
</reference>
<dbReference type="RefSeq" id="XP_029327347.1">
    <property type="nucleotide sequence ID" value="XM_029471487.1"/>
</dbReference>
<evidence type="ECO:0000256" key="5">
    <source>
        <dbReference type="ARBA" id="ARBA00032452"/>
    </source>
</evidence>
<keyword evidence="4 6" id="KW-0862">Zinc</keyword>
<feature type="region of interest" description="Disordered" evidence="7">
    <location>
        <begin position="192"/>
        <end position="211"/>
    </location>
</feature>